<dbReference type="InterPro" id="IPR029058">
    <property type="entry name" value="AB_hydrolase_fold"/>
</dbReference>
<dbReference type="AlphaFoldDB" id="A0A5N5E379"/>
<organism evidence="2 3">
    <name type="scientific">Rhodococcus erythropolis</name>
    <name type="common">Arthrobacter picolinophilus</name>
    <dbReference type="NCBI Taxonomy" id="1833"/>
    <lineage>
        <taxon>Bacteria</taxon>
        <taxon>Bacillati</taxon>
        <taxon>Actinomycetota</taxon>
        <taxon>Actinomycetes</taxon>
        <taxon>Mycobacteriales</taxon>
        <taxon>Nocardiaceae</taxon>
        <taxon>Rhodococcus</taxon>
        <taxon>Rhodococcus erythropolis group</taxon>
    </lineage>
</organism>
<sequence length="545" mass="58042">MITISQVSSWQPETMIEYGNSVIVANDTFAQHIADFGRRGDDLTTHWRGDGGSAASIRAITDRLSASHVESAVTAIAEVYSSFGKQLSQTKEALASVVDDAVAGAAMSVTDDGYVHAPEVSGGNTVAVAILQGTLNGKAAWFQQRIQELLIRASDDDGRAASAIREAVAELDLLRRDPNGGRLSQQVSDIVRGVTQLSGEPGVVHELWENLSPAEKDALFDWDHSIGNRDGIPQIDRDHYNRAHLQELRDAARQRLDLLMSAHGAVSDEKSWSKQIDTIRAEIAGYDNVNAQLSAGSEQPRLLSLIDGNGHAVIALENPDVADTVSTFVPGTGANLGDVATGVSRAEAMRDAAVAADPYKVHSVVAWYGYDAPQSVTSDATKSVFAEDAAPKLDRFQEGLRTTHEGQPSLNTMIGHSYGTTVIGHAASGEHTLDADRVVLVGSPGIGVDKASELNLTGVSPQEASDHVYSTTAKNDPIRLTPNFIHGPQPVSHYGWGHSFDSDGVSGPWYTLGWNVDSHGGYWDPGNAGLKTMGQIIAGVEVGDE</sequence>
<comment type="caution">
    <text evidence="2">The sequence shown here is derived from an EMBL/GenBank/DDBJ whole genome shotgun (WGS) entry which is preliminary data.</text>
</comment>
<evidence type="ECO:0000259" key="1">
    <source>
        <dbReference type="Pfam" id="PF06259"/>
    </source>
</evidence>
<protein>
    <recommendedName>
        <fullName evidence="1">DUF1023 domain-containing protein</fullName>
    </recommendedName>
</protein>
<feature type="domain" description="DUF1023" evidence="1">
    <location>
        <begin position="309"/>
        <end position="484"/>
    </location>
</feature>
<evidence type="ECO:0000313" key="2">
    <source>
        <dbReference type="EMBL" id="KAB2584865.1"/>
    </source>
</evidence>
<gene>
    <name evidence="2" type="ORF">BS297_13325</name>
</gene>
<dbReference type="Pfam" id="PF06259">
    <property type="entry name" value="Abhydrolase_8"/>
    <property type="match status" value="1"/>
</dbReference>
<dbReference type="RefSeq" id="WP_097386599.1">
    <property type="nucleotide sequence ID" value="NZ_JAOPFY010000003.1"/>
</dbReference>
<dbReference type="EMBL" id="MRBO01000395">
    <property type="protein sequence ID" value="KAB2584865.1"/>
    <property type="molecule type" value="Genomic_DNA"/>
</dbReference>
<evidence type="ECO:0000313" key="3">
    <source>
        <dbReference type="Proteomes" id="UP000325576"/>
    </source>
</evidence>
<name>A0A5N5E379_RHOER</name>
<dbReference type="SUPFAM" id="SSF53474">
    <property type="entry name" value="alpha/beta-Hydrolases"/>
    <property type="match status" value="1"/>
</dbReference>
<dbReference type="InterPro" id="IPR010427">
    <property type="entry name" value="DUF1023"/>
</dbReference>
<dbReference type="Proteomes" id="UP000325576">
    <property type="component" value="Unassembled WGS sequence"/>
</dbReference>
<reference evidence="2 3" key="1">
    <citation type="journal article" date="2017" name="Poromechanics V (2013)">
        <title>Genomic Characterization of the Arsenic-Tolerant Actinobacterium, &lt;i&gt;Rhodococcus erythropolis&lt;/i&gt; S43.</title>
        <authorList>
            <person name="Retamal-Morales G."/>
            <person name="Mehnert M."/>
            <person name="Schwabe R."/>
            <person name="Tischler D."/>
            <person name="Schloemann M."/>
            <person name="Levican G.J."/>
        </authorList>
    </citation>
    <scope>NUCLEOTIDE SEQUENCE [LARGE SCALE GENOMIC DNA]</scope>
    <source>
        <strain evidence="2 3">S43</strain>
    </source>
</reference>
<proteinExistence type="predicted"/>
<accession>A0A5N5E379</accession>